<dbReference type="Proteomes" id="UP000609064">
    <property type="component" value="Unassembled WGS sequence"/>
</dbReference>
<keyword evidence="4" id="KW-0804">Transcription</keyword>
<evidence type="ECO:0000256" key="2">
    <source>
        <dbReference type="ARBA" id="ARBA00023015"/>
    </source>
</evidence>
<evidence type="ECO:0000313" key="8">
    <source>
        <dbReference type="EMBL" id="GGD40349.1"/>
    </source>
</evidence>
<dbReference type="SMART" id="SM00448">
    <property type="entry name" value="REC"/>
    <property type="match status" value="1"/>
</dbReference>
<dbReference type="InterPro" id="IPR016032">
    <property type="entry name" value="Sig_transdc_resp-reg_C-effctor"/>
</dbReference>
<dbReference type="InterPro" id="IPR039420">
    <property type="entry name" value="WalR-like"/>
</dbReference>
<dbReference type="PROSITE" id="PS50110">
    <property type="entry name" value="RESPONSE_REGULATORY"/>
    <property type="match status" value="1"/>
</dbReference>
<evidence type="ECO:0000256" key="3">
    <source>
        <dbReference type="ARBA" id="ARBA00023125"/>
    </source>
</evidence>
<organism evidence="8 9">
    <name type="scientific">Emticicia aquatilis</name>
    <dbReference type="NCBI Taxonomy" id="1537369"/>
    <lineage>
        <taxon>Bacteria</taxon>
        <taxon>Pseudomonadati</taxon>
        <taxon>Bacteroidota</taxon>
        <taxon>Cytophagia</taxon>
        <taxon>Cytophagales</taxon>
        <taxon>Leadbetterellaceae</taxon>
        <taxon>Emticicia</taxon>
    </lineage>
</organism>
<keyword evidence="9" id="KW-1185">Reference proteome</keyword>
<reference evidence="8" key="1">
    <citation type="journal article" date="2014" name="Int. J. Syst. Evol. Microbiol.">
        <title>Complete genome sequence of Corynebacterium casei LMG S-19264T (=DSM 44701T), isolated from a smear-ripened cheese.</title>
        <authorList>
            <consortium name="US DOE Joint Genome Institute (JGI-PGF)"/>
            <person name="Walter F."/>
            <person name="Albersmeier A."/>
            <person name="Kalinowski J."/>
            <person name="Ruckert C."/>
        </authorList>
    </citation>
    <scope>NUCLEOTIDE SEQUENCE</scope>
    <source>
        <strain evidence="8">CGMCC 1.15958</strain>
    </source>
</reference>
<proteinExistence type="predicted"/>
<evidence type="ECO:0000259" key="7">
    <source>
        <dbReference type="PROSITE" id="PS50110"/>
    </source>
</evidence>
<evidence type="ECO:0000256" key="4">
    <source>
        <dbReference type="ARBA" id="ARBA00023163"/>
    </source>
</evidence>
<evidence type="ECO:0000256" key="1">
    <source>
        <dbReference type="ARBA" id="ARBA00022553"/>
    </source>
</evidence>
<dbReference type="CDD" id="cd06170">
    <property type="entry name" value="LuxR_C_like"/>
    <property type="match status" value="1"/>
</dbReference>
<dbReference type="Pfam" id="PF00072">
    <property type="entry name" value="Response_reg"/>
    <property type="match status" value="1"/>
</dbReference>
<dbReference type="GO" id="GO:0006355">
    <property type="term" value="P:regulation of DNA-templated transcription"/>
    <property type="evidence" value="ECO:0007669"/>
    <property type="project" value="InterPro"/>
</dbReference>
<dbReference type="EMBL" id="BMKK01000001">
    <property type="protein sequence ID" value="GGD40349.1"/>
    <property type="molecule type" value="Genomic_DNA"/>
</dbReference>
<evidence type="ECO:0000259" key="6">
    <source>
        <dbReference type="PROSITE" id="PS50043"/>
    </source>
</evidence>
<evidence type="ECO:0000256" key="5">
    <source>
        <dbReference type="PROSITE-ProRule" id="PRU00169"/>
    </source>
</evidence>
<dbReference type="Pfam" id="PF00196">
    <property type="entry name" value="GerE"/>
    <property type="match status" value="1"/>
</dbReference>
<evidence type="ECO:0000313" key="9">
    <source>
        <dbReference type="Proteomes" id="UP000609064"/>
    </source>
</evidence>
<accession>A0A916YCY2</accession>
<feature type="domain" description="Response regulatory" evidence="7">
    <location>
        <begin position="2"/>
        <end position="119"/>
    </location>
</feature>
<dbReference type="InterPro" id="IPR058245">
    <property type="entry name" value="NreC/VraR/RcsB-like_REC"/>
</dbReference>
<keyword evidence="3 8" id="KW-0238">DNA-binding</keyword>
<dbReference type="AlphaFoldDB" id="A0A916YCY2"/>
<feature type="domain" description="HTH luxR-type" evidence="6">
    <location>
        <begin position="148"/>
        <end position="213"/>
    </location>
</feature>
<dbReference type="RefSeq" id="WP_188763473.1">
    <property type="nucleotide sequence ID" value="NZ_BMKK01000001.1"/>
</dbReference>
<sequence length="218" mass="24617">MKLIIADDHQFILESIEILISTMPNYEIVSICSNGAEVLKMLQQHTDVEIVLSDFSMPEMNGIELTYQIRQRFPKVKVILLTVSEDAQTIQEAFQAGVSGYIMKKAGKAEFEEALKMVTSGKKYYSESVVFELLNRNKQVSDLVNETIEEKVENLSNREIEIIKLIAQELSTNEIAEKLFLSPATVETHRHNILKKLGIKNSIGLVKFAIKNGLVESL</sequence>
<dbReference type="InterPro" id="IPR001789">
    <property type="entry name" value="Sig_transdc_resp-reg_receiver"/>
</dbReference>
<comment type="caution">
    <text evidence="8">The sequence shown here is derived from an EMBL/GenBank/DDBJ whole genome shotgun (WGS) entry which is preliminary data.</text>
</comment>
<dbReference type="InterPro" id="IPR011006">
    <property type="entry name" value="CheY-like_superfamily"/>
</dbReference>
<dbReference type="SMART" id="SM00421">
    <property type="entry name" value="HTH_LUXR"/>
    <property type="match status" value="1"/>
</dbReference>
<dbReference type="PANTHER" id="PTHR43214">
    <property type="entry name" value="TWO-COMPONENT RESPONSE REGULATOR"/>
    <property type="match status" value="1"/>
</dbReference>
<dbReference type="PRINTS" id="PR00038">
    <property type="entry name" value="HTHLUXR"/>
</dbReference>
<dbReference type="GO" id="GO:0000160">
    <property type="term" value="P:phosphorelay signal transduction system"/>
    <property type="evidence" value="ECO:0007669"/>
    <property type="project" value="InterPro"/>
</dbReference>
<dbReference type="PROSITE" id="PS50043">
    <property type="entry name" value="HTH_LUXR_2"/>
    <property type="match status" value="1"/>
</dbReference>
<keyword evidence="1 5" id="KW-0597">Phosphoprotein</keyword>
<reference evidence="8" key="2">
    <citation type="submission" date="2020-09" db="EMBL/GenBank/DDBJ databases">
        <authorList>
            <person name="Sun Q."/>
            <person name="Zhou Y."/>
        </authorList>
    </citation>
    <scope>NUCLEOTIDE SEQUENCE</scope>
    <source>
        <strain evidence="8">CGMCC 1.15958</strain>
    </source>
</reference>
<dbReference type="SUPFAM" id="SSF52172">
    <property type="entry name" value="CheY-like"/>
    <property type="match status" value="1"/>
</dbReference>
<name>A0A916YCY2_9BACT</name>
<gene>
    <name evidence="8" type="ORF">GCM10011514_00510</name>
</gene>
<dbReference type="SUPFAM" id="SSF46894">
    <property type="entry name" value="C-terminal effector domain of the bipartite response regulators"/>
    <property type="match status" value="1"/>
</dbReference>
<dbReference type="GO" id="GO:0003677">
    <property type="term" value="F:DNA binding"/>
    <property type="evidence" value="ECO:0007669"/>
    <property type="project" value="UniProtKB-KW"/>
</dbReference>
<protein>
    <submittedName>
        <fullName evidence="8">DNA-binding response regulator</fullName>
    </submittedName>
</protein>
<dbReference type="CDD" id="cd17535">
    <property type="entry name" value="REC_NarL-like"/>
    <property type="match status" value="1"/>
</dbReference>
<feature type="modified residue" description="4-aspartylphosphate" evidence="5">
    <location>
        <position position="54"/>
    </location>
</feature>
<dbReference type="InterPro" id="IPR036388">
    <property type="entry name" value="WH-like_DNA-bd_sf"/>
</dbReference>
<dbReference type="Gene3D" id="3.40.50.2300">
    <property type="match status" value="1"/>
</dbReference>
<dbReference type="Gene3D" id="1.10.10.10">
    <property type="entry name" value="Winged helix-like DNA-binding domain superfamily/Winged helix DNA-binding domain"/>
    <property type="match status" value="1"/>
</dbReference>
<dbReference type="InterPro" id="IPR000792">
    <property type="entry name" value="Tscrpt_reg_LuxR_C"/>
</dbReference>
<keyword evidence="2" id="KW-0805">Transcription regulation</keyword>
<dbReference type="PANTHER" id="PTHR43214:SF41">
    <property type="entry name" value="NITRATE_NITRITE RESPONSE REGULATOR PROTEIN NARP"/>
    <property type="match status" value="1"/>
</dbReference>